<dbReference type="Pfam" id="PF00929">
    <property type="entry name" value="RNase_T"/>
    <property type="match status" value="1"/>
</dbReference>
<organism evidence="9 10">
    <name type="scientific">Thalictrum thalictroides</name>
    <name type="common">Rue-anemone</name>
    <name type="synonym">Anemone thalictroides</name>
    <dbReference type="NCBI Taxonomy" id="46969"/>
    <lineage>
        <taxon>Eukaryota</taxon>
        <taxon>Viridiplantae</taxon>
        <taxon>Streptophyta</taxon>
        <taxon>Embryophyta</taxon>
        <taxon>Tracheophyta</taxon>
        <taxon>Spermatophyta</taxon>
        <taxon>Magnoliopsida</taxon>
        <taxon>Ranunculales</taxon>
        <taxon>Ranunculaceae</taxon>
        <taxon>Thalictroideae</taxon>
        <taxon>Thalictrum</taxon>
    </lineage>
</organism>
<dbReference type="CDD" id="cd06145">
    <property type="entry name" value="REX1_like"/>
    <property type="match status" value="1"/>
</dbReference>
<dbReference type="OrthoDB" id="16516at2759"/>
<evidence type="ECO:0000259" key="8">
    <source>
        <dbReference type="SMART" id="SM00479"/>
    </source>
</evidence>
<dbReference type="FunFam" id="3.30.420.10:FF:000080">
    <property type="entry name" value="Small RNA degrading nuclease 3"/>
    <property type="match status" value="1"/>
</dbReference>
<dbReference type="PANTHER" id="PTHR12801:SF115">
    <property type="entry name" value="FI18136P1-RELATED"/>
    <property type="match status" value="1"/>
</dbReference>
<evidence type="ECO:0000313" key="10">
    <source>
        <dbReference type="Proteomes" id="UP000554482"/>
    </source>
</evidence>
<comment type="subcellular location">
    <subcellularLocation>
        <location evidence="1">Nucleus</location>
    </subcellularLocation>
</comment>
<keyword evidence="6" id="KW-0539">Nucleus</keyword>
<feature type="domain" description="Exonuclease" evidence="8">
    <location>
        <begin position="142"/>
        <end position="300"/>
    </location>
</feature>
<protein>
    <submittedName>
        <fullName evidence="9">Small rna degrading nuclease</fullName>
    </submittedName>
</protein>
<evidence type="ECO:0000313" key="9">
    <source>
        <dbReference type="EMBL" id="KAF5182236.1"/>
    </source>
</evidence>
<evidence type="ECO:0000256" key="3">
    <source>
        <dbReference type="ARBA" id="ARBA00022722"/>
    </source>
</evidence>
<dbReference type="AlphaFoldDB" id="A0A7J6VAX0"/>
<dbReference type="GO" id="GO:0003676">
    <property type="term" value="F:nucleic acid binding"/>
    <property type="evidence" value="ECO:0007669"/>
    <property type="project" value="InterPro"/>
</dbReference>
<evidence type="ECO:0000256" key="1">
    <source>
        <dbReference type="ARBA" id="ARBA00004123"/>
    </source>
</evidence>
<keyword evidence="10" id="KW-1185">Reference proteome</keyword>
<dbReference type="InterPro" id="IPR036397">
    <property type="entry name" value="RNaseH_sf"/>
</dbReference>
<dbReference type="InterPro" id="IPR012337">
    <property type="entry name" value="RNaseH-like_sf"/>
</dbReference>
<sequence>MDENILTSTEKDVLIAAVKTTQKEGLKGDYGGWKEFLAVHDKKMGSSISDPAKRSTDDLIAFLKTFSDEEEIKFLAKMVYGLSKRKSVTQSGSAEVESPEQRLVRLTLEHPDYLLNYSLPSQNEEWAVTTLGKKSKSVNSNSMVAIDCEMVLCQDNTEAVVQVCVVDKNLEVKLNELVNPNKGVADYRTEITGISAKDLEGVTCSLANIQKKMKRLLRHGTILVGHSLNNDLLALKLDHARVVDTSFIFNTPTRRKPSLNNLCKTVLGYEVRKDGAPHDCLNDAQAAMKLVLAKLECGIDSTIASAAKDVLESGSAKLLLHAIPRSVPQKELHKIFPSFTFELQPRMNVRKQKQKYSVDAVFKDPEEAHAAFESIKRKEELDSFGLPQKLVLFEFGTGLPVTLYVRKMSPDDPNSLMKPTVEDMKDDGVLQQCNSNKRSADVEDRDELKKPKIDSSEWFLRREEFASPWLENGLKRPHCGMKRRDTKTLLTLKCCTGVGFLRREEFASPWLENGLKRPHCGMKRRDTKTLLTLKCCTV</sequence>
<keyword evidence="5" id="KW-0269">Exonuclease</keyword>
<evidence type="ECO:0000256" key="5">
    <source>
        <dbReference type="ARBA" id="ARBA00022839"/>
    </source>
</evidence>
<dbReference type="GO" id="GO:0005634">
    <property type="term" value="C:nucleus"/>
    <property type="evidence" value="ECO:0007669"/>
    <property type="project" value="UniProtKB-SubCell"/>
</dbReference>
<comment type="similarity">
    <text evidence="2">Belongs to the REXO1/REXO3 family.</text>
</comment>
<dbReference type="Proteomes" id="UP000554482">
    <property type="component" value="Unassembled WGS sequence"/>
</dbReference>
<keyword evidence="3" id="KW-0540">Nuclease</keyword>
<comment type="function">
    <text evidence="7">3'-5' exonuclease degrading single-stranded small RNAs.</text>
</comment>
<dbReference type="EMBL" id="JABWDY010035036">
    <property type="protein sequence ID" value="KAF5182236.1"/>
    <property type="molecule type" value="Genomic_DNA"/>
</dbReference>
<comment type="caution">
    <text evidence="9">The sequence shown here is derived from an EMBL/GenBank/DDBJ whole genome shotgun (WGS) entry which is preliminary data.</text>
</comment>
<reference evidence="9 10" key="1">
    <citation type="submission" date="2020-06" db="EMBL/GenBank/DDBJ databases">
        <title>Transcriptomic and genomic resources for Thalictrum thalictroides and T. hernandezii: Facilitating candidate gene discovery in an emerging model plant lineage.</title>
        <authorList>
            <person name="Arias T."/>
            <person name="Riano-Pachon D.M."/>
            <person name="Di Stilio V.S."/>
        </authorList>
    </citation>
    <scope>NUCLEOTIDE SEQUENCE [LARGE SCALE GENOMIC DNA]</scope>
    <source>
        <strain evidence="10">cv. WT478/WT964</strain>
        <tissue evidence="9">Leaves</tissue>
    </source>
</reference>
<dbReference type="GO" id="GO:0004527">
    <property type="term" value="F:exonuclease activity"/>
    <property type="evidence" value="ECO:0007669"/>
    <property type="project" value="UniProtKB-KW"/>
</dbReference>
<dbReference type="SMART" id="SM00479">
    <property type="entry name" value="EXOIII"/>
    <property type="match status" value="1"/>
</dbReference>
<evidence type="ECO:0000256" key="4">
    <source>
        <dbReference type="ARBA" id="ARBA00022801"/>
    </source>
</evidence>
<evidence type="ECO:0000256" key="7">
    <source>
        <dbReference type="ARBA" id="ARBA00053817"/>
    </source>
</evidence>
<accession>A0A7J6VAX0</accession>
<gene>
    <name evidence="9" type="ORF">FRX31_028178</name>
</gene>
<evidence type="ECO:0000256" key="2">
    <source>
        <dbReference type="ARBA" id="ARBA00006357"/>
    </source>
</evidence>
<dbReference type="InterPro" id="IPR034922">
    <property type="entry name" value="REX1-like_exo"/>
</dbReference>
<dbReference type="SUPFAM" id="SSF53098">
    <property type="entry name" value="Ribonuclease H-like"/>
    <property type="match status" value="1"/>
</dbReference>
<dbReference type="Gene3D" id="3.30.420.10">
    <property type="entry name" value="Ribonuclease H-like superfamily/Ribonuclease H"/>
    <property type="match status" value="1"/>
</dbReference>
<evidence type="ECO:0000256" key="6">
    <source>
        <dbReference type="ARBA" id="ARBA00023242"/>
    </source>
</evidence>
<dbReference type="PANTHER" id="PTHR12801">
    <property type="entry name" value="RNA EXONUCLEASE REXO1 / RECO3 FAMILY MEMBER-RELATED"/>
    <property type="match status" value="1"/>
</dbReference>
<proteinExistence type="inferred from homology"/>
<keyword evidence="4" id="KW-0378">Hydrolase</keyword>
<name>A0A7J6VAX0_THATH</name>
<dbReference type="InterPro" id="IPR013520">
    <property type="entry name" value="Ribonucl_H"/>
</dbReference>
<dbReference type="InterPro" id="IPR047021">
    <property type="entry name" value="REXO1/3/4-like"/>
</dbReference>